<dbReference type="EMBL" id="GL733644">
    <property type="protein sequence ID" value="EFX62360.1"/>
    <property type="molecule type" value="Genomic_DNA"/>
</dbReference>
<feature type="region of interest" description="Disordered" evidence="1">
    <location>
        <begin position="1"/>
        <end position="27"/>
    </location>
</feature>
<keyword evidence="4" id="KW-1185">Reference proteome</keyword>
<sequence>MVSSLMQQLEQQYGKGHSKDGPDVNKQPDKIDVLFDALNDIDYFLSTIGGPTVFLSDIAKHDTTLEFLKPLFTMGKAAGCGRKWRGGSSRRLHPDWLADV</sequence>
<feature type="compositionally biased region" description="Polar residues" evidence="1">
    <location>
        <begin position="1"/>
        <end position="11"/>
    </location>
</feature>
<gene>
    <name evidence="3" type="ORF">DAPPUDRAFT_255345</name>
    <name evidence="2" type="ORF">DAPPUDRAFT_270547</name>
</gene>
<feature type="compositionally biased region" description="Basic and acidic residues" evidence="1">
    <location>
        <begin position="17"/>
        <end position="27"/>
    </location>
</feature>
<protein>
    <submittedName>
        <fullName evidence="3">Uncharacterized protein</fullName>
    </submittedName>
</protein>
<dbReference type="Proteomes" id="UP000000305">
    <property type="component" value="Unassembled WGS sequence"/>
</dbReference>
<organism evidence="3 4">
    <name type="scientific">Daphnia pulex</name>
    <name type="common">Water flea</name>
    <dbReference type="NCBI Taxonomy" id="6669"/>
    <lineage>
        <taxon>Eukaryota</taxon>
        <taxon>Metazoa</taxon>
        <taxon>Ecdysozoa</taxon>
        <taxon>Arthropoda</taxon>
        <taxon>Crustacea</taxon>
        <taxon>Branchiopoda</taxon>
        <taxon>Diplostraca</taxon>
        <taxon>Cladocera</taxon>
        <taxon>Anomopoda</taxon>
        <taxon>Daphniidae</taxon>
        <taxon>Daphnia</taxon>
    </lineage>
</organism>
<reference evidence="3 4" key="1">
    <citation type="journal article" date="2011" name="Science">
        <title>The ecoresponsive genome of Daphnia pulex.</title>
        <authorList>
            <person name="Colbourne J.K."/>
            <person name="Pfrender M.E."/>
            <person name="Gilbert D."/>
            <person name="Thomas W.K."/>
            <person name="Tucker A."/>
            <person name="Oakley T.H."/>
            <person name="Tokishita S."/>
            <person name="Aerts A."/>
            <person name="Arnold G.J."/>
            <person name="Basu M.K."/>
            <person name="Bauer D.J."/>
            <person name="Caceres C.E."/>
            <person name="Carmel L."/>
            <person name="Casola C."/>
            <person name="Choi J.H."/>
            <person name="Detter J.C."/>
            <person name="Dong Q."/>
            <person name="Dusheyko S."/>
            <person name="Eads B.D."/>
            <person name="Frohlich T."/>
            <person name="Geiler-Samerotte K.A."/>
            <person name="Gerlach D."/>
            <person name="Hatcher P."/>
            <person name="Jogdeo S."/>
            <person name="Krijgsveld J."/>
            <person name="Kriventseva E.V."/>
            <person name="Kultz D."/>
            <person name="Laforsch C."/>
            <person name="Lindquist E."/>
            <person name="Lopez J."/>
            <person name="Manak J.R."/>
            <person name="Muller J."/>
            <person name="Pangilinan J."/>
            <person name="Patwardhan R.P."/>
            <person name="Pitluck S."/>
            <person name="Pritham E.J."/>
            <person name="Rechtsteiner A."/>
            <person name="Rho M."/>
            <person name="Rogozin I.B."/>
            <person name="Sakarya O."/>
            <person name="Salamov A."/>
            <person name="Schaack S."/>
            <person name="Shapiro H."/>
            <person name="Shiga Y."/>
            <person name="Skalitzky C."/>
            <person name="Smith Z."/>
            <person name="Souvorov A."/>
            <person name="Sung W."/>
            <person name="Tang Z."/>
            <person name="Tsuchiya D."/>
            <person name="Tu H."/>
            <person name="Vos H."/>
            <person name="Wang M."/>
            <person name="Wolf Y.I."/>
            <person name="Yamagata H."/>
            <person name="Yamada T."/>
            <person name="Ye Y."/>
            <person name="Shaw J.R."/>
            <person name="Andrews J."/>
            <person name="Crease T.J."/>
            <person name="Tang H."/>
            <person name="Lucas S.M."/>
            <person name="Robertson H.M."/>
            <person name="Bork P."/>
            <person name="Koonin E.V."/>
            <person name="Zdobnov E.M."/>
            <person name="Grigoriev I.V."/>
            <person name="Lynch M."/>
            <person name="Boore J.L."/>
        </authorList>
    </citation>
    <scope>NUCLEOTIDE SEQUENCE [LARGE SCALE GENOMIC DNA]</scope>
</reference>
<evidence type="ECO:0000313" key="2">
    <source>
        <dbReference type="EMBL" id="EFX62360.1"/>
    </source>
</evidence>
<evidence type="ECO:0000313" key="4">
    <source>
        <dbReference type="Proteomes" id="UP000000305"/>
    </source>
</evidence>
<evidence type="ECO:0000256" key="1">
    <source>
        <dbReference type="SAM" id="MobiDB-lite"/>
    </source>
</evidence>
<accession>E9H902</accession>
<dbReference type="EMBL" id="GL732607">
    <property type="protein sequence ID" value="EFX71701.1"/>
    <property type="molecule type" value="Genomic_DNA"/>
</dbReference>
<dbReference type="KEGG" id="dpx:DAPPUDRAFT_270547"/>
<dbReference type="HOGENOM" id="CLU_2308806_0_0_1"/>
<evidence type="ECO:0000313" key="3">
    <source>
        <dbReference type="EMBL" id="EFX71701.1"/>
    </source>
</evidence>
<dbReference type="KEGG" id="dpx:DAPPUDRAFT_255345"/>
<proteinExistence type="predicted"/>
<dbReference type="AlphaFoldDB" id="E9H902"/>
<name>E9H902_DAPPU</name>
<dbReference type="OrthoDB" id="416741at2759"/>